<keyword evidence="3" id="KW-1185">Reference proteome</keyword>
<feature type="region of interest" description="Disordered" evidence="1">
    <location>
        <begin position="1"/>
        <end position="30"/>
    </location>
</feature>
<gene>
    <name evidence="2" type="ORF">ACJRO7_018083</name>
</gene>
<dbReference type="EMBL" id="JBJKBG010000004">
    <property type="protein sequence ID" value="KAL3742706.1"/>
    <property type="molecule type" value="Genomic_DNA"/>
</dbReference>
<protein>
    <submittedName>
        <fullName evidence="2">Uncharacterized protein</fullName>
    </submittedName>
</protein>
<organism evidence="2 3">
    <name type="scientific">Eucalyptus globulus</name>
    <name type="common">Tasmanian blue gum</name>
    <dbReference type="NCBI Taxonomy" id="34317"/>
    <lineage>
        <taxon>Eukaryota</taxon>
        <taxon>Viridiplantae</taxon>
        <taxon>Streptophyta</taxon>
        <taxon>Embryophyta</taxon>
        <taxon>Tracheophyta</taxon>
        <taxon>Spermatophyta</taxon>
        <taxon>Magnoliopsida</taxon>
        <taxon>eudicotyledons</taxon>
        <taxon>Gunneridae</taxon>
        <taxon>Pentapetalae</taxon>
        <taxon>rosids</taxon>
        <taxon>malvids</taxon>
        <taxon>Myrtales</taxon>
        <taxon>Myrtaceae</taxon>
        <taxon>Myrtoideae</taxon>
        <taxon>Eucalypteae</taxon>
        <taxon>Eucalyptus</taxon>
    </lineage>
</organism>
<evidence type="ECO:0000313" key="2">
    <source>
        <dbReference type="EMBL" id="KAL3742706.1"/>
    </source>
</evidence>
<evidence type="ECO:0000256" key="1">
    <source>
        <dbReference type="SAM" id="MobiDB-lite"/>
    </source>
</evidence>
<feature type="compositionally biased region" description="Polar residues" evidence="1">
    <location>
        <begin position="18"/>
        <end position="27"/>
    </location>
</feature>
<proteinExistence type="predicted"/>
<evidence type="ECO:0000313" key="3">
    <source>
        <dbReference type="Proteomes" id="UP001634007"/>
    </source>
</evidence>
<reference evidence="2 3" key="1">
    <citation type="submission" date="2024-11" db="EMBL/GenBank/DDBJ databases">
        <title>Chromosome-level genome assembly of Eucalyptus globulus Labill. provides insights into its genome evolution.</title>
        <authorList>
            <person name="Li X."/>
        </authorList>
    </citation>
    <scope>NUCLEOTIDE SEQUENCE [LARGE SCALE GENOMIC DNA]</scope>
    <source>
        <strain evidence="2">CL2024</strain>
        <tissue evidence="2">Fresh tender leaves</tissue>
    </source>
</reference>
<comment type="caution">
    <text evidence="2">The sequence shown here is derived from an EMBL/GenBank/DDBJ whole genome shotgun (WGS) entry which is preliminary data.</text>
</comment>
<dbReference type="Proteomes" id="UP001634007">
    <property type="component" value="Unassembled WGS sequence"/>
</dbReference>
<accession>A0ABD3KZ52</accession>
<name>A0ABD3KZ52_EUCGL</name>
<dbReference type="AlphaFoldDB" id="A0ABD3KZ52"/>
<sequence length="114" mass="11464">MATVASRLLGGSGDTDRVVSSNGSGSTFRLGKDQQAGAEVALWGLEIWCSGKQRAEARQPSVAAKTGGRAEARASVAVATVVGNYSRTATSRAAGTAVARVGVPAQQRTGAGCK</sequence>